<organism evidence="1 2">
    <name type="scientific">Mikania micrantha</name>
    <name type="common">bitter vine</name>
    <dbReference type="NCBI Taxonomy" id="192012"/>
    <lineage>
        <taxon>Eukaryota</taxon>
        <taxon>Viridiplantae</taxon>
        <taxon>Streptophyta</taxon>
        <taxon>Embryophyta</taxon>
        <taxon>Tracheophyta</taxon>
        <taxon>Spermatophyta</taxon>
        <taxon>Magnoliopsida</taxon>
        <taxon>eudicotyledons</taxon>
        <taxon>Gunneridae</taxon>
        <taxon>Pentapetalae</taxon>
        <taxon>asterids</taxon>
        <taxon>campanulids</taxon>
        <taxon>Asterales</taxon>
        <taxon>Asteraceae</taxon>
        <taxon>Asteroideae</taxon>
        <taxon>Heliantheae alliance</taxon>
        <taxon>Eupatorieae</taxon>
        <taxon>Mikania</taxon>
    </lineage>
</organism>
<sequence>MDEHSIVDSISSLIQYKLWSIDWGVASTRPRRGVLGEYSDTPYFGCYDPLWYPLFFPNGESGWHPNITCEGISINEVDTNQDNINKEMEESNTQHGRKTVAIREYYCNKFQIQSIDNVLLFGGRLIQQFFVDVYIKLEASRLQFCELNQAKIRADLYQGTVDCVDAVRLLRTELDNGLCY</sequence>
<dbReference type="AlphaFoldDB" id="A0A5N6PYG9"/>
<accession>A0A5N6PYG9</accession>
<evidence type="ECO:0000313" key="2">
    <source>
        <dbReference type="Proteomes" id="UP000326396"/>
    </source>
</evidence>
<dbReference type="PANTHER" id="PTHR45786">
    <property type="entry name" value="DNA BINDING PROTEIN-LIKE"/>
    <property type="match status" value="1"/>
</dbReference>
<dbReference type="Proteomes" id="UP000326396">
    <property type="component" value="Linkage Group LG1"/>
</dbReference>
<dbReference type="OrthoDB" id="1639296at2759"/>
<protein>
    <recommendedName>
        <fullName evidence="3">Helitron helicase-like domain-containing protein</fullName>
    </recommendedName>
</protein>
<gene>
    <name evidence="1" type="ORF">E3N88_00561</name>
</gene>
<dbReference type="EMBL" id="SZYD01000001">
    <property type="protein sequence ID" value="KAD7477425.1"/>
    <property type="molecule type" value="Genomic_DNA"/>
</dbReference>
<comment type="caution">
    <text evidence="1">The sequence shown here is derived from an EMBL/GenBank/DDBJ whole genome shotgun (WGS) entry which is preliminary data.</text>
</comment>
<evidence type="ECO:0008006" key="3">
    <source>
        <dbReference type="Google" id="ProtNLM"/>
    </source>
</evidence>
<proteinExistence type="predicted"/>
<name>A0A5N6PYG9_9ASTR</name>
<evidence type="ECO:0000313" key="1">
    <source>
        <dbReference type="EMBL" id="KAD7477425.1"/>
    </source>
</evidence>
<keyword evidence="2" id="KW-1185">Reference proteome</keyword>
<dbReference type="PANTHER" id="PTHR45786:SF78">
    <property type="entry name" value="ATP-DEPENDENT DNA HELICASE"/>
    <property type="match status" value="1"/>
</dbReference>
<reference evidence="1 2" key="1">
    <citation type="submission" date="2019-05" db="EMBL/GenBank/DDBJ databases">
        <title>Mikania micrantha, genome provides insights into the molecular mechanism of rapid growth.</title>
        <authorList>
            <person name="Liu B."/>
        </authorList>
    </citation>
    <scope>NUCLEOTIDE SEQUENCE [LARGE SCALE GENOMIC DNA]</scope>
    <source>
        <strain evidence="1">NLD-2019</strain>
        <tissue evidence="1">Leaf</tissue>
    </source>
</reference>